<gene>
    <name evidence="5" type="ORF">FB460_0986</name>
</gene>
<dbReference type="PROSITE" id="PS51257">
    <property type="entry name" value="PROKAR_LIPOPROTEIN"/>
    <property type="match status" value="1"/>
</dbReference>
<dbReference type="RefSeq" id="WP_211345833.1">
    <property type="nucleotide sequence ID" value="NZ_BAAAMD010000001.1"/>
</dbReference>
<sequence>MHRGRRAGATVVAASMLAVTALAGCSAETGETELMWYINPDDGGQAEIAAKCSEESGGRYTITTSLLPRDASSQREQLARRLAAGDSSMDIMSLDPPFIPELAEPGFLAPVPQEVIDQRTEGVVEGAIESSKWKDEFVTVPFWANTQLLWYRKSVAEEAGLDMTKPVTWDQLMEASKKTDKKLGVQVTRGESMTVWLNALVESQNESLIRNPGAKADETDFGIDSPAGRKSAEIVGTIGREGLYGGGVNADESANKDFFATDEGSFMVNWPFVWTALNEEAPEVAQDMGWAQYPRVDADTPSAPPVGGINIGVGAPSKHPELAYEAVTCITSPENQAMYFATNGNPPAAESAYDDPAVKEAYPMAPLIRDSLNAGAARPQTPFYNEVSTAVQQQWTPIPDVNENTPAETQEFLGEVLRGERLL</sequence>
<protein>
    <submittedName>
        <fullName evidence="5">Carbohydrate ABC transporter substrate-binding protein (CUT1 family)</fullName>
    </submittedName>
</protein>
<dbReference type="Proteomes" id="UP000316196">
    <property type="component" value="Unassembled WGS sequence"/>
</dbReference>
<dbReference type="Gene3D" id="3.40.190.10">
    <property type="entry name" value="Periplasmic binding protein-like II"/>
    <property type="match status" value="2"/>
</dbReference>
<dbReference type="AlphaFoldDB" id="A0A542ZS48"/>
<keyword evidence="6" id="KW-1185">Reference proteome</keyword>
<evidence type="ECO:0000256" key="2">
    <source>
        <dbReference type="ARBA" id="ARBA00022448"/>
    </source>
</evidence>
<proteinExistence type="inferred from homology"/>
<dbReference type="EMBL" id="VFOR01000001">
    <property type="protein sequence ID" value="TQL63185.1"/>
    <property type="molecule type" value="Genomic_DNA"/>
</dbReference>
<keyword evidence="3 4" id="KW-0732">Signal</keyword>
<dbReference type="Pfam" id="PF01547">
    <property type="entry name" value="SBP_bac_1"/>
    <property type="match status" value="1"/>
</dbReference>
<evidence type="ECO:0000256" key="4">
    <source>
        <dbReference type="SAM" id="SignalP"/>
    </source>
</evidence>
<name>A0A542ZS48_9ACTN</name>
<feature type="chain" id="PRO_5022092907" evidence="4">
    <location>
        <begin position="24"/>
        <end position="423"/>
    </location>
</feature>
<accession>A0A542ZS48</accession>
<dbReference type="PANTHER" id="PTHR43649:SF34">
    <property type="entry name" value="ABC TRANSPORTER PERIPLASMIC-BINDING PROTEIN YCJN-RELATED"/>
    <property type="match status" value="1"/>
</dbReference>
<dbReference type="InterPro" id="IPR050490">
    <property type="entry name" value="Bact_solute-bd_prot1"/>
</dbReference>
<reference evidence="5 6" key="1">
    <citation type="submission" date="2019-06" db="EMBL/GenBank/DDBJ databases">
        <title>Sequencing the genomes of 1000 actinobacteria strains.</title>
        <authorList>
            <person name="Klenk H.-P."/>
        </authorList>
    </citation>
    <scope>NUCLEOTIDE SEQUENCE [LARGE SCALE GENOMIC DNA]</scope>
    <source>
        <strain evidence="5 6">DSM 8251</strain>
    </source>
</reference>
<keyword evidence="2" id="KW-0813">Transport</keyword>
<comment type="caution">
    <text evidence="5">The sequence shown here is derived from an EMBL/GenBank/DDBJ whole genome shotgun (WGS) entry which is preliminary data.</text>
</comment>
<evidence type="ECO:0000313" key="6">
    <source>
        <dbReference type="Proteomes" id="UP000316196"/>
    </source>
</evidence>
<feature type="signal peptide" evidence="4">
    <location>
        <begin position="1"/>
        <end position="23"/>
    </location>
</feature>
<evidence type="ECO:0000256" key="3">
    <source>
        <dbReference type="ARBA" id="ARBA00022729"/>
    </source>
</evidence>
<dbReference type="SUPFAM" id="SSF53850">
    <property type="entry name" value="Periplasmic binding protein-like II"/>
    <property type="match status" value="1"/>
</dbReference>
<dbReference type="PANTHER" id="PTHR43649">
    <property type="entry name" value="ARABINOSE-BINDING PROTEIN-RELATED"/>
    <property type="match status" value="1"/>
</dbReference>
<organism evidence="5 6">
    <name type="scientific">Propioniferax innocua</name>
    <dbReference type="NCBI Taxonomy" id="1753"/>
    <lineage>
        <taxon>Bacteria</taxon>
        <taxon>Bacillati</taxon>
        <taxon>Actinomycetota</taxon>
        <taxon>Actinomycetes</taxon>
        <taxon>Propionibacteriales</taxon>
        <taxon>Propionibacteriaceae</taxon>
        <taxon>Propioniferax</taxon>
    </lineage>
</organism>
<comment type="similarity">
    <text evidence="1">Belongs to the bacterial solute-binding protein 1 family.</text>
</comment>
<evidence type="ECO:0000256" key="1">
    <source>
        <dbReference type="ARBA" id="ARBA00008520"/>
    </source>
</evidence>
<evidence type="ECO:0000313" key="5">
    <source>
        <dbReference type="EMBL" id="TQL63185.1"/>
    </source>
</evidence>
<dbReference type="InterPro" id="IPR006059">
    <property type="entry name" value="SBP"/>
</dbReference>